<feature type="transmembrane region" description="Helical" evidence="1">
    <location>
        <begin position="12"/>
        <end position="37"/>
    </location>
</feature>
<evidence type="ECO:0000313" key="2">
    <source>
        <dbReference type="EMBL" id="QBY31599.1"/>
    </source>
</evidence>
<evidence type="ECO:0008006" key="3">
    <source>
        <dbReference type="Google" id="ProtNLM"/>
    </source>
</evidence>
<sequence length="104" mass="10589">MRELHVQEINEVSGAGLFSSLGAAVLGGVMGITSGLYKGGVGGGNTGGIVGAGIIAALVGMCVGGIVYGVQGALYGLVNDWDTTLQVFNNYSEQFFDFSQNVPK</sequence>
<evidence type="ECO:0000256" key="1">
    <source>
        <dbReference type="SAM" id="Phobius"/>
    </source>
</evidence>
<keyword evidence="1" id="KW-1133">Transmembrane helix</keyword>
<feature type="transmembrane region" description="Helical" evidence="1">
    <location>
        <begin position="49"/>
        <end position="70"/>
    </location>
</feature>
<dbReference type="AlphaFoldDB" id="A0A482PUC4"/>
<keyword evidence="1" id="KW-0812">Transmembrane</keyword>
<accession>A0A482PUC4</accession>
<dbReference type="OMA" id="WFNNIVE"/>
<dbReference type="RefSeq" id="WP_012904727.1">
    <property type="nucleotide sequence ID" value="NZ_CAJTBI010000013.1"/>
</dbReference>
<keyword evidence="1" id="KW-0472">Membrane</keyword>
<gene>
    <name evidence="2" type="ORF">E2R62_24120</name>
</gene>
<proteinExistence type="predicted"/>
<dbReference type="EMBL" id="CP038008">
    <property type="protein sequence ID" value="QBY31599.1"/>
    <property type="molecule type" value="Genomic_DNA"/>
</dbReference>
<protein>
    <recommendedName>
        <fullName evidence="3">Colicin V synthesis protein</fullName>
    </recommendedName>
</protein>
<reference evidence="2" key="1">
    <citation type="submission" date="2019-03" db="EMBL/GenBank/DDBJ databases">
        <title>Complete genome sequence of enteropathogenic Citrobacter rodentium strain DBS100.</title>
        <authorList>
            <person name="Popov G."/>
            <person name="Fiebig A."/>
            <person name="Shideler S."/>
            <person name="Coombes B."/>
            <person name="Savchenko A."/>
        </authorList>
    </citation>
    <scope>NUCLEOTIDE SEQUENCE</scope>
    <source>
        <strain evidence="2">DBS100</strain>
    </source>
</reference>
<name>A0A482PUC4_CITRO</name>
<organism evidence="2">
    <name type="scientific">Citrobacter rodentium</name>
    <dbReference type="NCBI Taxonomy" id="67825"/>
    <lineage>
        <taxon>Bacteria</taxon>
        <taxon>Pseudomonadati</taxon>
        <taxon>Pseudomonadota</taxon>
        <taxon>Gammaproteobacteria</taxon>
        <taxon>Enterobacterales</taxon>
        <taxon>Enterobacteriaceae</taxon>
        <taxon>Citrobacter</taxon>
    </lineage>
</organism>